<keyword evidence="3" id="KW-0282">Flagellum</keyword>
<evidence type="ECO:0000256" key="5">
    <source>
        <dbReference type="ARBA" id="ARBA00023186"/>
    </source>
</evidence>
<evidence type="ECO:0000256" key="10">
    <source>
        <dbReference type="ARBA" id="ARBA00075378"/>
    </source>
</evidence>
<dbReference type="PROSITE" id="PS00636">
    <property type="entry name" value="DNAJ_1"/>
    <property type="match status" value="1"/>
</dbReference>
<dbReference type="Gene3D" id="2.60.260.20">
    <property type="entry name" value="Urease metallochaperone UreE, N-terminal domain"/>
    <property type="match status" value="2"/>
</dbReference>
<dbReference type="GO" id="GO:0006457">
    <property type="term" value="P:protein folding"/>
    <property type="evidence" value="ECO:0007669"/>
    <property type="project" value="InterPro"/>
</dbReference>
<evidence type="ECO:0000256" key="13">
    <source>
        <dbReference type="ARBA" id="ARBA00081125"/>
    </source>
</evidence>
<dbReference type="InterPro" id="IPR036869">
    <property type="entry name" value="J_dom_sf"/>
</dbReference>
<accession>A0A3Q0KD45</accession>
<dbReference type="WBParaSite" id="Smp_020920.1">
    <property type="protein sequence ID" value="Smp_020920.1"/>
    <property type="gene ID" value="Smp_020920"/>
</dbReference>
<comment type="subunit">
    <text evidence="8">Homodimer. Component of the axonemal radial spoke complex 1 (RS1), at least composed of spoke head proteins RSPH1, RSPH3, RSPH9 and the cilia-specific component RSPH4A or sperm-specific component RSPH6A, spoke stalk proteins RSPH14, DNAJB13, DYDC1, ROPN1L and NME5, and the anchor protein IQUB. Interacts with SUN5. Interacts with IQUB.</text>
</comment>
<dbReference type="InterPro" id="IPR051339">
    <property type="entry name" value="DnaJ_subfamily_B"/>
</dbReference>
<dbReference type="PANTHER" id="PTHR24078">
    <property type="entry name" value="DNAJ HOMOLOG SUBFAMILY C MEMBER"/>
    <property type="match status" value="1"/>
</dbReference>
<dbReference type="SUPFAM" id="SSF49493">
    <property type="entry name" value="HSP40/DnaJ peptide-binding domain"/>
    <property type="match status" value="2"/>
</dbReference>
<dbReference type="GO" id="GO:0005829">
    <property type="term" value="C:cytosol"/>
    <property type="evidence" value="ECO:0007669"/>
    <property type="project" value="TreeGrafter"/>
</dbReference>
<dbReference type="GO" id="GO:0007017">
    <property type="term" value="P:microtubule-based process"/>
    <property type="evidence" value="ECO:0007669"/>
    <property type="project" value="UniProtKB-ARBA"/>
</dbReference>
<evidence type="ECO:0000256" key="8">
    <source>
        <dbReference type="ARBA" id="ARBA00064985"/>
    </source>
</evidence>
<protein>
    <recommendedName>
        <fullName evidence="9">DnaJ homolog subfamily B member 13</fullName>
    </recommendedName>
    <alternativeName>
        <fullName evidence="12">Testis and spermatogenesis cell-related protein 6</fullName>
    </alternativeName>
    <alternativeName>
        <fullName evidence="13">Testis spermatocyte apoptosis-related gene 6 protein</fullName>
    </alternativeName>
    <alternativeName>
        <fullName evidence="10">Testis spermatogenesis apoptosis-related gene 3 protein</fullName>
    </alternativeName>
    <alternativeName>
        <fullName evidence="11">Testis spermatogenesis apoptosis-related gene 6 protein</fullName>
    </alternativeName>
</protein>
<evidence type="ECO:0000256" key="1">
    <source>
        <dbReference type="ARBA" id="ARBA00004230"/>
    </source>
</evidence>
<dbReference type="PRINTS" id="PR00625">
    <property type="entry name" value="JDOMAIN"/>
</dbReference>
<dbReference type="InParanoid" id="A0A3Q0KD57"/>
<dbReference type="InterPro" id="IPR008971">
    <property type="entry name" value="HSP40/DnaJ_pept-bd"/>
</dbReference>
<evidence type="ECO:0000256" key="6">
    <source>
        <dbReference type="ARBA" id="ARBA00023273"/>
    </source>
</evidence>
<dbReference type="Gene3D" id="1.10.287.110">
    <property type="entry name" value="DnaJ domain"/>
    <property type="match status" value="1"/>
</dbReference>
<dbReference type="SMART" id="SM00271">
    <property type="entry name" value="DnaJ"/>
    <property type="match status" value="1"/>
</dbReference>
<dbReference type="GO" id="GO:0030030">
    <property type="term" value="P:cell projection organization"/>
    <property type="evidence" value="ECO:0007669"/>
    <property type="project" value="UniProtKB-KW"/>
</dbReference>
<organism evidence="15 16">
    <name type="scientific">Schistosoma mansoni</name>
    <name type="common">Blood fluke</name>
    <dbReference type="NCBI Taxonomy" id="6183"/>
    <lineage>
        <taxon>Eukaryota</taxon>
        <taxon>Metazoa</taxon>
        <taxon>Spiralia</taxon>
        <taxon>Lophotrochozoa</taxon>
        <taxon>Platyhelminthes</taxon>
        <taxon>Trematoda</taxon>
        <taxon>Digenea</taxon>
        <taxon>Strigeidida</taxon>
        <taxon>Schistosomatoidea</taxon>
        <taxon>Schistosomatidae</taxon>
        <taxon>Schistosoma</taxon>
    </lineage>
</organism>
<evidence type="ECO:0000256" key="2">
    <source>
        <dbReference type="ARBA" id="ARBA00022794"/>
    </source>
</evidence>
<keyword evidence="5" id="KW-0143">Chaperone</keyword>
<dbReference type="Proteomes" id="UP000008854">
    <property type="component" value="Unassembled WGS sequence"/>
</dbReference>
<reference evidence="15" key="1">
    <citation type="journal article" date="2012" name="PLoS Negl. Trop. Dis.">
        <title>A systematically improved high quality genome and transcriptome of the human blood fluke Schistosoma mansoni.</title>
        <authorList>
            <person name="Protasio A.V."/>
            <person name="Tsai I.J."/>
            <person name="Babbage A."/>
            <person name="Nichol S."/>
            <person name="Hunt M."/>
            <person name="Aslett M.A."/>
            <person name="De Silva N."/>
            <person name="Velarde G.S."/>
            <person name="Anderson T.J."/>
            <person name="Clark R.C."/>
            <person name="Davidson C."/>
            <person name="Dillon G.P."/>
            <person name="Holroyd N.E."/>
            <person name="LoVerde P.T."/>
            <person name="Lloyd C."/>
            <person name="McQuillan J."/>
            <person name="Oliveira G."/>
            <person name="Otto T.D."/>
            <person name="Parker-Manuel S.J."/>
            <person name="Quail M.A."/>
            <person name="Wilson R.A."/>
            <person name="Zerlotini A."/>
            <person name="Dunne D.W."/>
            <person name="Berriman M."/>
        </authorList>
    </citation>
    <scope>NUCLEOTIDE SEQUENCE [LARGE SCALE GENOMIC DNA]</scope>
    <source>
        <strain evidence="15">Puerto Rican</strain>
    </source>
</reference>
<dbReference type="InterPro" id="IPR018253">
    <property type="entry name" value="DnaJ_domain_CS"/>
</dbReference>
<dbReference type="GO" id="GO:0051082">
    <property type="term" value="F:unfolded protein binding"/>
    <property type="evidence" value="ECO:0007669"/>
    <property type="project" value="InterPro"/>
</dbReference>
<dbReference type="AlphaFoldDB" id="A0A3Q0KD57"/>
<evidence type="ECO:0000256" key="7">
    <source>
        <dbReference type="ARBA" id="ARBA00056649"/>
    </source>
</evidence>
<dbReference type="InterPro" id="IPR001623">
    <property type="entry name" value="DnaJ_domain"/>
</dbReference>
<keyword evidence="6" id="KW-0966">Cell projection</keyword>
<evidence type="ECO:0000256" key="3">
    <source>
        <dbReference type="ARBA" id="ARBA00022846"/>
    </source>
</evidence>
<accession>A0A3Q0KD57</accession>
<keyword evidence="2" id="KW-0970">Cilium biogenesis/degradation</keyword>
<evidence type="ECO:0000313" key="16">
    <source>
        <dbReference type="WBParaSite" id="Smp_020920.1"/>
    </source>
</evidence>
<evidence type="ECO:0000256" key="4">
    <source>
        <dbReference type="ARBA" id="ARBA00023069"/>
    </source>
</evidence>
<dbReference type="STRING" id="6183.A0A3Q0KD57"/>
<keyword evidence="4" id="KW-0969">Cilium</keyword>
<dbReference type="SUPFAM" id="SSF46565">
    <property type="entry name" value="Chaperone J-domain"/>
    <property type="match status" value="1"/>
</dbReference>
<proteinExistence type="predicted"/>
<dbReference type="FunFam" id="2.60.260.20:FF:000002">
    <property type="entry name" value="Dnaj homolog subfamily b member"/>
    <property type="match status" value="1"/>
</dbReference>
<evidence type="ECO:0000259" key="14">
    <source>
        <dbReference type="PROSITE" id="PS50076"/>
    </source>
</evidence>
<dbReference type="ExpressionAtlas" id="A0A3Q0KD57">
    <property type="expression patterns" value="baseline"/>
</dbReference>
<evidence type="ECO:0000256" key="9">
    <source>
        <dbReference type="ARBA" id="ARBA00071910"/>
    </source>
</evidence>
<dbReference type="CDD" id="cd06257">
    <property type="entry name" value="DnaJ"/>
    <property type="match status" value="1"/>
</dbReference>
<comment type="function">
    <text evidence="7">Functions as part of axonemal radial spoke complexes that play an important part in the motility of sperm and cilia.</text>
</comment>
<name>A0A3Q0KD57_SCHMA</name>
<comment type="subcellular location">
    <subcellularLocation>
        <location evidence="1">Cell projection</location>
        <location evidence="1">Cilium</location>
        <location evidence="1">Flagellum</location>
    </subcellularLocation>
</comment>
<evidence type="ECO:0000256" key="12">
    <source>
        <dbReference type="ARBA" id="ARBA00080190"/>
    </source>
</evidence>
<evidence type="ECO:0000256" key="11">
    <source>
        <dbReference type="ARBA" id="ARBA00078669"/>
    </source>
</evidence>
<dbReference type="PANTHER" id="PTHR24078:SF553">
    <property type="entry name" value="DNAJ HOMOLOG SUBFAMILY B MEMBER 5"/>
    <property type="match status" value="1"/>
</dbReference>
<keyword evidence="15" id="KW-1185">Reference proteome</keyword>
<dbReference type="FunCoup" id="A0A3Q0KD57">
    <property type="interactions" value="1072"/>
</dbReference>
<dbReference type="GO" id="GO:0036126">
    <property type="term" value="C:sperm flagellum"/>
    <property type="evidence" value="ECO:0007669"/>
    <property type="project" value="UniProtKB-ARBA"/>
</dbReference>
<dbReference type="Pfam" id="PF00226">
    <property type="entry name" value="DnaJ"/>
    <property type="match status" value="1"/>
</dbReference>
<dbReference type="InterPro" id="IPR002939">
    <property type="entry name" value="DnaJ_C"/>
</dbReference>
<evidence type="ECO:0000313" key="15">
    <source>
        <dbReference type="Proteomes" id="UP000008854"/>
    </source>
</evidence>
<dbReference type="Pfam" id="PF01556">
    <property type="entry name" value="DnaJ_C"/>
    <property type="match status" value="1"/>
</dbReference>
<dbReference type="PROSITE" id="PS50076">
    <property type="entry name" value="DNAJ_2"/>
    <property type="match status" value="1"/>
</dbReference>
<dbReference type="CDD" id="cd10747">
    <property type="entry name" value="DnaJ_C"/>
    <property type="match status" value="1"/>
</dbReference>
<dbReference type="GO" id="GO:0051087">
    <property type="term" value="F:protein-folding chaperone binding"/>
    <property type="evidence" value="ECO:0007669"/>
    <property type="project" value="TreeGrafter"/>
</dbReference>
<dbReference type="FunFam" id="1.10.287.110:FF:000033">
    <property type="entry name" value="dnaJ homolog subfamily B member 13"/>
    <property type="match status" value="1"/>
</dbReference>
<dbReference type="FunFam" id="2.60.260.20:FF:000006">
    <property type="entry name" value="DnaJ subfamily B member 13"/>
    <property type="match status" value="1"/>
</dbReference>
<feature type="domain" description="J" evidence="14">
    <location>
        <begin position="4"/>
        <end position="68"/>
    </location>
</feature>
<sequence>MGRDYYRILGISKNANDDELKKAYRKQALKYHPDKNKSPNAEEKFKEIAEAYDVLSDPKKRGIYDKYGEEGLKGGPTSSEGGQGYTYTFHGDPRETFRMFFGTDDPFSGFFTSEGRRSTVGEPMNVDEFFGGTPFGSFIETRNISTTGGRKPQQDPPIYHDLSVSLQDVLHGTTKKIRITRARLNSDRQTTRQEEKTVEIEVKKGWKAGTKITFPREGDENIKGNIPADVVFVVKDRTHKHFKREGSDVRYVAKISLKQALCGGTISIPTIDEGQINLQLTEIIKPGTTKRISHQGLPFLKEPSRLGDMIVEFQIIFPDYLSNSQKSQLASILPN</sequence>
<reference evidence="16" key="2">
    <citation type="submission" date="2018-12" db="UniProtKB">
        <authorList>
            <consortium name="WormBaseParasite"/>
        </authorList>
    </citation>
    <scope>IDENTIFICATION</scope>
    <source>
        <strain evidence="16">Puerto Rican</strain>
    </source>
</reference>